<feature type="non-terminal residue" evidence="2">
    <location>
        <position position="1"/>
    </location>
</feature>
<dbReference type="AlphaFoldDB" id="A0A147BUX8"/>
<proteinExistence type="predicted"/>
<feature type="transmembrane region" description="Helical" evidence="1">
    <location>
        <begin position="17"/>
        <end position="39"/>
    </location>
</feature>
<evidence type="ECO:0000256" key="1">
    <source>
        <dbReference type="SAM" id="Phobius"/>
    </source>
</evidence>
<dbReference type="PANTHER" id="PTHR36694:SF11">
    <property type="entry name" value="LP21121P-RELATED"/>
    <property type="match status" value="1"/>
</dbReference>
<dbReference type="PANTHER" id="PTHR36694">
    <property type="entry name" value="PASIFLORA 1, ISOFORM A-RELATED"/>
    <property type="match status" value="1"/>
</dbReference>
<dbReference type="Pfam" id="PF15860">
    <property type="entry name" value="DUF4728"/>
    <property type="match status" value="1"/>
</dbReference>
<keyword evidence="1" id="KW-0812">Transmembrane</keyword>
<evidence type="ECO:0000313" key="2">
    <source>
        <dbReference type="EMBL" id="JAR94563.1"/>
    </source>
</evidence>
<feature type="transmembrane region" description="Helical" evidence="1">
    <location>
        <begin position="126"/>
        <end position="151"/>
    </location>
</feature>
<keyword evidence="1" id="KW-0472">Membrane</keyword>
<dbReference type="InterPro" id="IPR031720">
    <property type="entry name" value="DUF4728"/>
</dbReference>
<feature type="transmembrane region" description="Helical" evidence="1">
    <location>
        <begin position="94"/>
        <end position="120"/>
    </location>
</feature>
<feature type="transmembrane region" description="Helical" evidence="1">
    <location>
        <begin position="64"/>
        <end position="82"/>
    </location>
</feature>
<keyword evidence="1" id="KW-1133">Transmembrane helix</keyword>
<dbReference type="EMBL" id="GEGO01000841">
    <property type="protein sequence ID" value="JAR94563.1"/>
    <property type="molecule type" value="Transcribed_RNA"/>
</dbReference>
<protein>
    <submittedName>
        <fullName evidence="2">Uncharacterized protein</fullName>
    </submittedName>
</protein>
<name>A0A147BUX8_IXORI</name>
<reference evidence="2" key="1">
    <citation type="journal article" date="2018" name="PLoS Negl. Trop. Dis.">
        <title>Sialome diversity of ticks revealed by RNAseq of single tick salivary glands.</title>
        <authorList>
            <person name="Perner J."/>
            <person name="Kropackova S."/>
            <person name="Kopacek P."/>
            <person name="Ribeiro J.M."/>
        </authorList>
    </citation>
    <scope>NUCLEOTIDE SEQUENCE</scope>
    <source>
        <strain evidence="2">Siblings of single egg batch collected in Ceske Budejovice</strain>
        <tissue evidence="2">Salivary glands</tissue>
    </source>
</reference>
<sequence length="204" mass="22407">LTHCCCGCMTVRTGTKVLAILSVIDALIGIIIYSTLAGYQKEVAEVFDDLPAIKSSLEFNVGEFIAYIVLGVIGVIVSSLCIRGAYTDQRYYILPYLVFDFMVLVVQAILVIWLIVVVIVNGTSQILLVACIRVLWLCIWCYFYVVVLFFYKQLANAANNAGIGMVPAAQSVYPGTYVPPRSYSPATPDPQCYTDSKMALVCKA</sequence>
<organism evidence="2">
    <name type="scientific">Ixodes ricinus</name>
    <name type="common">Common tick</name>
    <name type="synonym">Acarus ricinus</name>
    <dbReference type="NCBI Taxonomy" id="34613"/>
    <lineage>
        <taxon>Eukaryota</taxon>
        <taxon>Metazoa</taxon>
        <taxon>Ecdysozoa</taxon>
        <taxon>Arthropoda</taxon>
        <taxon>Chelicerata</taxon>
        <taxon>Arachnida</taxon>
        <taxon>Acari</taxon>
        <taxon>Parasitiformes</taxon>
        <taxon>Ixodida</taxon>
        <taxon>Ixodoidea</taxon>
        <taxon>Ixodidae</taxon>
        <taxon>Ixodinae</taxon>
        <taxon>Ixodes</taxon>
    </lineage>
</organism>
<accession>A0A147BUX8</accession>